<protein>
    <submittedName>
        <fullName evidence="1">Uncharacterized protein</fullName>
    </submittedName>
</protein>
<organism evidence="1 2">
    <name type="scientific">Caligus rogercresseyi</name>
    <name type="common">Sea louse</name>
    <dbReference type="NCBI Taxonomy" id="217165"/>
    <lineage>
        <taxon>Eukaryota</taxon>
        <taxon>Metazoa</taxon>
        <taxon>Ecdysozoa</taxon>
        <taxon>Arthropoda</taxon>
        <taxon>Crustacea</taxon>
        <taxon>Multicrustacea</taxon>
        <taxon>Hexanauplia</taxon>
        <taxon>Copepoda</taxon>
        <taxon>Siphonostomatoida</taxon>
        <taxon>Caligidae</taxon>
        <taxon>Caligus</taxon>
    </lineage>
</organism>
<evidence type="ECO:0000313" key="1">
    <source>
        <dbReference type="EMBL" id="QQP58129.1"/>
    </source>
</evidence>
<proteinExistence type="predicted"/>
<dbReference type="AlphaFoldDB" id="A0A7T8QWV7"/>
<dbReference type="Proteomes" id="UP000595437">
    <property type="component" value="Chromosome 2"/>
</dbReference>
<accession>A0A7T8QWV7</accession>
<sequence length="64" mass="7145">MTGLPAVPSYTTFVTRIQPRIKHGARSRTLGGHDSPEHRCSAYSLCIKEDDESETDRQTLKDPS</sequence>
<reference evidence="2" key="1">
    <citation type="submission" date="2021-01" db="EMBL/GenBank/DDBJ databases">
        <title>Caligus Genome Assembly.</title>
        <authorList>
            <person name="Gallardo-Escarate C."/>
        </authorList>
    </citation>
    <scope>NUCLEOTIDE SEQUENCE [LARGE SCALE GENOMIC DNA]</scope>
</reference>
<keyword evidence="2" id="KW-1185">Reference proteome</keyword>
<evidence type="ECO:0000313" key="2">
    <source>
        <dbReference type="Proteomes" id="UP000595437"/>
    </source>
</evidence>
<gene>
    <name evidence="1" type="ORF">FKW44_003344</name>
</gene>
<name>A0A7T8QWV7_CALRO</name>
<dbReference type="EMBL" id="CP045891">
    <property type="protein sequence ID" value="QQP58129.1"/>
    <property type="molecule type" value="Genomic_DNA"/>
</dbReference>